<accession>B8IDH3</accession>
<dbReference type="EMBL" id="CP001349">
    <property type="protein sequence ID" value="ACL61339.1"/>
    <property type="molecule type" value="Genomic_DNA"/>
</dbReference>
<keyword evidence="3" id="KW-1185">Reference proteome</keyword>
<dbReference type="KEGG" id="mno:Mnod_6570"/>
<dbReference type="STRING" id="460265.Mnod_6570"/>
<dbReference type="OrthoDB" id="7996304at2"/>
<protein>
    <submittedName>
        <fullName evidence="2">Uncharacterized protein</fullName>
    </submittedName>
</protein>
<sequence>MSTELDRLVVSLEANIDAYERELGRAAPVAERALAQAERAAAAGAARIQAAMARAGEGVRAEIARVAAPAGASGATPMPAQNPDPVPAPPASAAPRTSASEDDFTAEVARLTKRTGLLRVEAETVGRSEGAAAKAEAAFRLLDAAKKADLAVTPQLTAEIEKVATAYGAAAEQVETAERAQRAFRQASRDFGAALSEGLKGAILDGEKLNVVLSRLVTMLAAKSIDRTVEGLFSKGGAGSDLLGQVFGGLGFDLNPTGRAEGGPVTPGLAYTVGERGRETFVPLQPGRILPAARSSVPPQAPPPIQVSVSIATPDAPSFARSEAQITAALARAVQRGLRGM</sequence>
<gene>
    <name evidence="2" type="ordered locus">Mnod_6570</name>
</gene>
<feature type="compositionally biased region" description="Pro residues" evidence="1">
    <location>
        <begin position="80"/>
        <end position="92"/>
    </location>
</feature>
<proteinExistence type="predicted"/>
<evidence type="ECO:0000256" key="1">
    <source>
        <dbReference type="SAM" id="MobiDB-lite"/>
    </source>
</evidence>
<dbReference type="HOGENOM" id="CLU_813308_0_0_5"/>
<reference evidence="2 3" key="1">
    <citation type="submission" date="2009-01" db="EMBL/GenBank/DDBJ databases">
        <title>Complete sequence of chromosome of Methylobacterium nodulans ORS 2060.</title>
        <authorList>
            <consortium name="US DOE Joint Genome Institute"/>
            <person name="Lucas S."/>
            <person name="Copeland A."/>
            <person name="Lapidus A."/>
            <person name="Glavina del Rio T."/>
            <person name="Dalin E."/>
            <person name="Tice H."/>
            <person name="Bruce D."/>
            <person name="Goodwin L."/>
            <person name="Pitluck S."/>
            <person name="Sims D."/>
            <person name="Brettin T."/>
            <person name="Detter J.C."/>
            <person name="Han C."/>
            <person name="Larimer F."/>
            <person name="Land M."/>
            <person name="Hauser L."/>
            <person name="Kyrpides N."/>
            <person name="Ivanova N."/>
            <person name="Marx C.J."/>
            <person name="Richardson P."/>
        </authorList>
    </citation>
    <scope>NUCLEOTIDE SEQUENCE [LARGE SCALE GENOMIC DNA]</scope>
    <source>
        <strain evidence="3">LMG 21967 / CNCM I-2342 / ORS 2060</strain>
    </source>
</reference>
<dbReference type="eggNOG" id="COG3941">
    <property type="taxonomic scope" value="Bacteria"/>
</dbReference>
<dbReference type="RefSeq" id="WP_015932911.1">
    <property type="nucleotide sequence ID" value="NC_011894.1"/>
</dbReference>
<dbReference type="AlphaFoldDB" id="B8IDH3"/>
<name>B8IDH3_METNO</name>
<organism evidence="2 3">
    <name type="scientific">Methylobacterium nodulans (strain LMG 21967 / CNCM I-2342 / ORS 2060)</name>
    <dbReference type="NCBI Taxonomy" id="460265"/>
    <lineage>
        <taxon>Bacteria</taxon>
        <taxon>Pseudomonadati</taxon>
        <taxon>Pseudomonadota</taxon>
        <taxon>Alphaproteobacteria</taxon>
        <taxon>Hyphomicrobiales</taxon>
        <taxon>Methylobacteriaceae</taxon>
        <taxon>Methylobacterium</taxon>
    </lineage>
</organism>
<evidence type="ECO:0000313" key="3">
    <source>
        <dbReference type="Proteomes" id="UP000008207"/>
    </source>
</evidence>
<feature type="region of interest" description="Disordered" evidence="1">
    <location>
        <begin position="71"/>
        <end position="103"/>
    </location>
</feature>
<dbReference type="Proteomes" id="UP000008207">
    <property type="component" value="Chromosome"/>
</dbReference>
<evidence type="ECO:0000313" key="2">
    <source>
        <dbReference type="EMBL" id="ACL61339.1"/>
    </source>
</evidence>